<keyword evidence="1" id="KW-0732">Signal</keyword>
<keyword evidence="3" id="KW-1185">Reference proteome</keyword>
<feature type="signal peptide" evidence="1">
    <location>
        <begin position="1"/>
        <end position="27"/>
    </location>
</feature>
<evidence type="ECO:0000256" key="1">
    <source>
        <dbReference type="SAM" id="SignalP"/>
    </source>
</evidence>
<reference evidence="2 3" key="1">
    <citation type="journal article" date="2018" name="Mol. Biol. Evol.">
        <title>Broad Genomic Sampling Reveals a Smut Pathogenic Ancestry of the Fungal Clade Ustilaginomycotina.</title>
        <authorList>
            <person name="Kijpornyongpan T."/>
            <person name="Mondo S.J."/>
            <person name="Barry K."/>
            <person name="Sandor L."/>
            <person name="Lee J."/>
            <person name="Lipzen A."/>
            <person name="Pangilinan J."/>
            <person name="LaButti K."/>
            <person name="Hainaut M."/>
            <person name="Henrissat B."/>
            <person name="Grigoriev I.V."/>
            <person name="Spatafora J.W."/>
            <person name="Aime M.C."/>
        </authorList>
    </citation>
    <scope>NUCLEOTIDE SEQUENCE [LARGE SCALE GENOMIC DNA]</scope>
    <source>
        <strain evidence="2 3">MCA 3882</strain>
    </source>
</reference>
<dbReference type="Proteomes" id="UP000245771">
    <property type="component" value="Unassembled WGS sequence"/>
</dbReference>
<protein>
    <submittedName>
        <fullName evidence="2">Uncharacterized protein</fullName>
    </submittedName>
</protein>
<evidence type="ECO:0000313" key="2">
    <source>
        <dbReference type="EMBL" id="PWN33157.1"/>
    </source>
</evidence>
<dbReference type="RefSeq" id="XP_025353459.1">
    <property type="nucleotide sequence ID" value="XM_025502530.1"/>
</dbReference>
<name>A0A316V6E8_9BASI</name>
<proteinExistence type="predicted"/>
<dbReference type="GeneID" id="37024311"/>
<accession>A0A316V6E8</accession>
<organism evidence="2 3">
    <name type="scientific">Meira miltonrushii</name>
    <dbReference type="NCBI Taxonomy" id="1280837"/>
    <lineage>
        <taxon>Eukaryota</taxon>
        <taxon>Fungi</taxon>
        <taxon>Dikarya</taxon>
        <taxon>Basidiomycota</taxon>
        <taxon>Ustilaginomycotina</taxon>
        <taxon>Exobasidiomycetes</taxon>
        <taxon>Exobasidiales</taxon>
        <taxon>Brachybasidiaceae</taxon>
        <taxon>Meira</taxon>
    </lineage>
</organism>
<gene>
    <name evidence="2" type="ORF">FA14DRAFT_56216</name>
</gene>
<evidence type="ECO:0000313" key="3">
    <source>
        <dbReference type="Proteomes" id="UP000245771"/>
    </source>
</evidence>
<dbReference type="AlphaFoldDB" id="A0A316V6E8"/>
<dbReference type="EMBL" id="KZ819604">
    <property type="protein sequence ID" value="PWN33157.1"/>
    <property type="molecule type" value="Genomic_DNA"/>
</dbReference>
<sequence length="150" mass="17322">MVKMAASFPAFLFATFAALQLCTIVEGGVLRLDKQQINPVRHEYEPGLSAEARVAIHRANKPREHTPNRQRIPQEKLKEYDHHRNEEHKATQNMHLSDRALRVARESFSGAKLKENEDRIYSSRKRLHEQVYFHGKAADAMVREATGQKH</sequence>
<dbReference type="InParanoid" id="A0A316V6E8"/>
<feature type="chain" id="PRO_5016447980" evidence="1">
    <location>
        <begin position="28"/>
        <end position="150"/>
    </location>
</feature>